<dbReference type="EMBL" id="AXCY01000043">
    <property type="protein sequence ID" value="KGM10645.1"/>
    <property type="molecule type" value="Genomic_DNA"/>
</dbReference>
<evidence type="ECO:0000313" key="1">
    <source>
        <dbReference type="EMBL" id="KGM10645.1"/>
    </source>
</evidence>
<reference evidence="1 2" key="2">
    <citation type="journal article" date="2015" name="Stand. Genomic Sci.">
        <title>Draft genome sequence of Cellulomonas carbonis T26(T) and comparative analysis of six Cellulomonas genomes.</title>
        <authorList>
            <person name="Zhuang W."/>
            <person name="Zhang S."/>
            <person name="Xia X."/>
            <person name="Wang G."/>
        </authorList>
    </citation>
    <scope>NUCLEOTIDE SEQUENCE [LARGE SCALE GENOMIC DNA]</scope>
    <source>
        <strain evidence="1 2">T26</strain>
    </source>
</reference>
<dbReference type="AlphaFoldDB" id="A0A0A0BRS9"/>
<protein>
    <submittedName>
        <fullName evidence="1">Uncharacterized protein</fullName>
    </submittedName>
</protein>
<name>A0A0A0BRS9_9CELL</name>
<organism evidence="1 2">
    <name type="scientific">Cellulomonas carbonis T26</name>
    <dbReference type="NCBI Taxonomy" id="947969"/>
    <lineage>
        <taxon>Bacteria</taxon>
        <taxon>Bacillati</taxon>
        <taxon>Actinomycetota</taxon>
        <taxon>Actinomycetes</taxon>
        <taxon>Micrococcales</taxon>
        <taxon>Cellulomonadaceae</taxon>
        <taxon>Cellulomonas</taxon>
    </lineage>
</organism>
<sequence length="165" mass="17842">MFRRRPALPDDVRERLGAARSDVLAVAELADGWAVATRAGLAVVRGEDVLRRAWTDVDAARLSDETSALTVTWVDGTPATELALVDRSPGGLPRVLHERVQSSVVHHEQVALPGRRTVRVVLRRDADGRLFTQVIGTGHVDLTDPSTARAVDEAEARVREAAGLS</sequence>
<gene>
    <name evidence="1" type="ORF">N868_14195</name>
</gene>
<comment type="caution">
    <text evidence="1">The sequence shown here is derived from an EMBL/GenBank/DDBJ whole genome shotgun (WGS) entry which is preliminary data.</text>
</comment>
<proteinExistence type="predicted"/>
<keyword evidence="2" id="KW-1185">Reference proteome</keyword>
<reference evidence="1 2" key="1">
    <citation type="submission" date="2013-08" db="EMBL/GenBank/DDBJ databases">
        <title>Genome sequencing of Cellulomonas carbonis T26.</title>
        <authorList>
            <person name="Chen F."/>
            <person name="Li Y."/>
            <person name="Wang G."/>
        </authorList>
    </citation>
    <scope>NUCLEOTIDE SEQUENCE [LARGE SCALE GENOMIC DNA]</scope>
    <source>
        <strain evidence="1 2">T26</strain>
    </source>
</reference>
<accession>A0A0A0BRS9</accession>
<evidence type="ECO:0000313" key="2">
    <source>
        <dbReference type="Proteomes" id="UP000029839"/>
    </source>
</evidence>
<dbReference type="Proteomes" id="UP000029839">
    <property type="component" value="Unassembled WGS sequence"/>
</dbReference>